<dbReference type="Proteomes" id="UP000028500">
    <property type="component" value="Unassembled WGS sequence"/>
</dbReference>
<sequence length="48" mass="5318">MPNYIDSSISHHDPMKVAMIITVVVLIGSVIYLMGDRGGKETIETKQE</sequence>
<keyword evidence="1" id="KW-1133">Transmembrane helix</keyword>
<dbReference type="AlphaFoldDB" id="A0A077PG05"/>
<keyword evidence="1" id="KW-0472">Membrane</keyword>
<proteinExistence type="predicted"/>
<protein>
    <submittedName>
        <fullName evidence="2">Uncharacterized protein</fullName>
    </submittedName>
</protein>
<accession>A0A077PG05</accession>
<name>A0A077PG05_XENBV</name>
<gene>
    <name evidence="2" type="ORF">XBKQ1_2210001</name>
</gene>
<evidence type="ECO:0000313" key="3">
    <source>
        <dbReference type="Proteomes" id="UP000028500"/>
    </source>
</evidence>
<keyword evidence="3" id="KW-1185">Reference proteome</keyword>
<keyword evidence="1" id="KW-0812">Transmembrane</keyword>
<feature type="transmembrane region" description="Helical" evidence="1">
    <location>
        <begin position="17"/>
        <end position="35"/>
    </location>
</feature>
<evidence type="ECO:0000313" key="2">
    <source>
        <dbReference type="EMBL" id="CDH19596.1"/>
    </source>
</evidence>
<organism evidence="2 3">
    <name type="scientific">Xenorhabdus bovienii str. kraussei Quebec</name>
    <dbReference type="NCBI Taxonomy" id="1398203"/>
    <lineage>
        <taxon>Bacteria</taxon>
        <taxon>Pseudomonadati</taxon>
        <taxon>Pseudomonadota</taxon>
        <taxon>Gammaproteobacteria</taxon>
        <taxon>Enterobacterales</taxon>
        <taxon>Morganellaceae</taxon>
        <taxon>Xenorhabdus</taxon>
    </lineage>
</organism>
<comment type="caution">
    <text evidence="2">The sequence shown here is derived from an EMBL/GenBank/DDBJ whole genome shotgun (WGS) entry which is preliminary data.</text>
</comment>
<evidence type="ECO:0000256" key="1">
    <source>
        <dbReference type="SAM" id="Phobius"/>
    </source>
</evidence>
<reference evidence="2" key="1">
    <citation type="submission" date="2013-07" db="EMBL/GenBank/DDBJ databases">
        <title>Sub-species coevolution in mutualistic symbiosis.</title>
        <authorList>
            <person name="Murfin K."/>
            <person name="Klassen J."/>
            <person name="Lee M."/>
            <person name="Forst S."/>
            <person name="Stock P."/>
            <person name="Goodrich-Blair H."/>
        </authorList>
    </citation>
    <scope>NUCLEOTIDE SEQUENCE [LARGE SCALE GENOMIC DNA]</scope>
    <source>
        <strain evidence="2">Kraussei Quebec</strain>
    </source>
</reference>
<dbReference type="EMBL" id="CBSY010000137">
    <property type="protein sequence ID" value="CDH19596.1"/>
    <property type="molecule type" value="Genomic_DNA"/>
</dbReference>
<dbReference type="HOGENOM" id="CLU_3159473_0_0_6"/>